<dbReference type="SUPFAM" id="SSF54236">
    <property type="entry name" value="Ubiquitin-like"/>
    <property type="match status" value="1"/>
</dbReference>
<dbReference type="GO" id="GO:0006508">
    <property type="term" value="P:proteolysis"/>
    <property type="evidence" value="ECO:0007669"/>
    <property type="project" value="UniProtKB-KW"/>
</dbReference>
<dbReference type="Gene3D" id="3.10.20.90">
    <property type="entry name" value="Phosphatidylinositol 3-kinase Catalytic Subunit, Chain A, domain 1"/>
    <property type="match status" value="1"/>
</dbReference>
<gene>
    <name evidence="8" type="ORF">M406DRAFT_275307</name>
</gene>
<dbReference type="SUPFAM" id="SSF46934">
    <property type="entry name" value="UBA-like"/>
    <property type="match status" value="1"/>
</dbReference>
<dbReference type="EMBL" id="MU032346">
    <property type="protein sequence ID" value="KAF3767682.1"/>
    <property type="molecule type" value="Genomic_DNA"/>
</dbReference>
<dbReference type="PANTHER" id="PTHR12917:SF1">
    <property type="entry name" value="AT13091P"/>
    <property type="match status" value="1"/>
</dbReference>
<dbReference type="Gene3D" id="1.10.8.10">
    <property type="entry name" value="DNA helicase RuvA subunit, C-terminal domain"/>
    <property type="match status" value="1"/>
</dbReference>
<protein>
    <recommendedName>
        <fullName evidence="10">DNA damage-inducible protein 1</fullName>
    </recommendedName>
</protein>
<keyword evidence="2" id="KW-0645">Protease</keyword>
<evidence type="ECO:0000256" key="3">
    <source>
        <dbReference type="ARBA" id="ARBA00022750"/>
    </source>
</evidence>
<dbReference type="InterPro" id="IPR000626">
    <property type="entry name" value="Ubiquitin-like_dom"/>
</dbReference>
<evidence type="ECO:0008006" key="10">
    <source>
        <dbReference type="Google" id="ProtNLM"/>
    </source>
</evidence>
<dbReference type="InterPro" id="IPR009060">
    <property type="entry name" value="UBA-like_sf"/>
</dbReference>
<comment type="caution">
    <text evidence="8">The sequence shown here is derived from an EMBL/GenBank/DDBJ whole genome shotgun (WGS) entry which is preliminary data.</text>
</comment>
<dbReference type="PROSITE" id="PS50030">
    <property type="entry name" value="UBA"/>
    <property type="match status" value="1"/>
</dbReference>
<dbReference type="Proteomes" id="UP000803844">
    <property type="component" value="Unassembled WGS sequence"/>
</dbReference>
<feature type="domain" description="UBA" evidence="6">
    <location>
        <begin position="255"/>
        <end position="295"/>
    </location>
</feature>
<reference evidence="8" key="1">
    <citation type="journal article" date="2020" name="Phytopathology">
        <title>Genome sequence of the chestnut blight fungus Cryphonectria parasitica EP155: A fundamental resource for an archetypical invasive plant pathogen.</title>
        <authorList>
            <person name="Crouch J.A."/>
            <person name="Dawe A."/>
            <person name="Aerts A."/>
            <person name="Barry K."/>
            <person name="Churchill A.C.L."/>
            <person name="Grimwood J."/>
            <person name="Hillman B."/>
            <person name="Milgroom M.G."/>
            <person name="Pangilinan J."/>
            <person name="Smith M."/>
            <person name="Salamov A."/>
            <person name="Schmutz J."/>
            <person name="Yadav J."/>
            <person name="Grigoriev I.V."/>
            <person name="Nuss D."/>
        </authorList>
    </citation>
    <scope>NUCLEOTIDE SEQUENCE</scope>
    <source>
        <strain evidence="8">EP155</strain>
    </source>
</reference>
<evidence type="ECO:0000313" key="9">
    <source>
        <dbReference type="Proteomes" id="UP000803844"/>
    </source>
</evidence>
<dbReference type="PROSITE" id="PS50053">
    <property type="entry name" value="UBIQUITIN_2"/>
    <property type="match status" value="1"/>
</dbReference>
<keyword evidence="9" id="KW-1185">Reference proteome</keyword>
<organism evidence="8 9">
    <name type="scientific">Cryphonectria parasitica (strain ATCC 38755 / EP155)</name>
    <dbReference type="NCBI Taxonomy" id="660469"/>
    <lineage>
        <taxon>Eukaryota</taxon>
        <taxon>Fungi</taxon>
        <taxon>Dikarya</taxon>
        <taxon>Ascomycota</taxon>
        <taxon>Pezizomycotina</taxon>
        <taxon>Sordariomycetes</taxon>
        <taxon>Sordariomycetidae</taxon>
        <taxon>Diaporthales</taxon>
        <taxon>Cryphonectriaceae</taxon>
        <taxon>Cryphonectria-Endothia species complex</taxon>
        <taxon>Cryphonectria</taxon>
    </lineage>
</organism>
<name>A0A9P4Y7A7_CRYP1</name>
<evidence type="ECO:0000259" key="7">
    <source>
        <dbReference type="PROSITE" id="PS50053"/>
    </source>
</evidence>
<dbReference type="GO" id="GO:0004190">
    <property type="term" value="F:aspartic-type endopeptidase activity"/>
    <property type="evidence" value="ECO:0007669"/>
    <property type="project" value="UniProtKB-KW"/>
</dbReference>
<evidence type="ECO:0000256" key="2">
    <source>
        <dbReference type="ARBA" id="ARBA00022670"/>
    </source>
</evidence>
<feature type="compositionally biased region" description="Low complexity" evidence="5">
    <location>
        <begin position="238"/>
        <end position="254"/>
    </location>
</feature>
<dbReference type="Pfam" id="PF00627">
    <property type="entry name" value="UBA"/>
    <property type="match status" value="1"/>
</dbReference>
<feature type="domain" description="Ubiquitin-like" evidence="7">
    <location>
        <begin position="1"/>
        <end position="57"/>
    </location>
</feature>
<feature type="region of interest" description="Disordered" evidence="5">
    <location>
        <begin position="56"/>
        <end position="90"/>
    </location>
</feature>
<evidence type="ECO:0000256" key="5">
    <source>
        <dbReference type="SAM" id="MobiDB-lite"/>
    </source>
</evidence>
<evidence type="ECO:0000256" key="4">
    <source>
        <dbReference type="ARBA" id="ARBA00022801"/>
    </source>
</evidence>
<dbReference type="RefSeq" id="XP_040778643.1">
    <property type="nucleotide sequence ID" value="XM_040918248.1"/>
</dbReference>
<dbReference type="GeneID" id="63835377"/>
<evidence type="ECO:0000256" key="1">
    <source>
        <dbReference type="ARBA" id="ARBA00009136"/>
    </source>
</evidence>
<dbReference type="PANTHER" id="PTHR12917">
    <property type="entry name" value="ASPARTYL PROTEASE DDI-RELATED"/>
    <property type="match status" value="1"/>
</dbReference>
<dbReference type="SMART" id="SM00165">
    <property type="entry name" value="UBA"/>
    <property type="match status" value="1"/>
</dbReference>
<proteinExistence type="inferred from homology"/>
<sequence>MTVEALRSSIHGETHIDPAAQHLYHNGRLISDNNKTMEELSIGDGEMLALHVRDMRGSTGVPTNNSSSSGQAGSSTQNQQQPGAPRSAVQTDPEVIRLQFLGNPSLIPELRRTQPRLADHINDPQQFAAEFRNAADREFRDKAERQRQIAALNADPFDVEAQAKIEEMIRQERVMENLQNAMEHNPEGEDKLLIQGVEVPFLGEADIPKEVEEALAVEPKLAGPSGMAIGAKSGTVSQPAQPAQQAQQTEQAQPSFPNEAIEQLVQLGFSREAVINALHATGGNVEYAAGLLFDQ</sequence>
<keyword evidence="3" id="KW-0064">Aspartyl protease</keyword>
<keyword evidence="4" id="KW-0378">Hydrolase</keyword>
<dbReference type="OrthoDB" id="1047367at2759"/>
<dbReference type="AlphaFoldDB" id="A0A9P4Y7A7"/>
<evidence type="ECO:0000259" key="6">
    <source>
        <dbReference type="PROSITE" id="PS50030"/>
    </source>
</evidence>
<dbReference type="Pfam" id="PF00240">
    <property type="entry name" value="ubiquitin"/>
    <property type="match status" value="1"/>
</dbReference>
<feature type="compositionally biased region" description="Low complexity" evidence="5">
    <location>
        <begin position="63"/>
        <end position="81"/>
    </location>
</feature>
<feature type="region of interest" description="Disordered" evidence="5">
    <location>
        <begin position="228"/>
        <end position="255"/>
    </location>
</feature>
<dbReference type="InterPro" id="IPR029071">
    <property type="entry name" value="Ubiquitin-like_domsf"/>
</dbReference>
<dbReference type="InterPro" id="IPR015940">
    <property type="entry name" value="UBA"/>
</dbReference>
<comment type="similarity">
    <text evidence="1">Belongs to the DDI1 family.</text>
</comment>
<evidence type="ECO:0000313" key="8">
    <source>
        <dbReference type="EMBL" id="KAF3767682.1"/>
    </source>
</evidence>
<dbReference type="CDD" id="cd14309">
    <property type="entry name" value="UBA_scDdi1_like"/>
    <property type="match status" value="1"/>
</dbReference>
<accession>A0A9P4Y7A7</accession>